<dbReference type="AlphaFoldDB" id="A0A1C5HLV8"/>
<accession>A0A1C5HLV8</accession>
<name>A0A1C5HLV8_9ACTN</name>
<feature type="region of interest" description="Disordered" evidence="1">
    <location>
        <begin position="1"/>
        <end position="47"/>
    </location>
</feature>
<dbReference type="Proteomes" id="UP000199360">
    <property type="component" value="Unassembled WGS sequence"/>
</dbReference>
<sequence>MGQVRPAEDVAASGRALDRERSRQESADARGREAHSRTVEGTQHTTY</sequence>
<dbReference type="STRING" id="745366.GA0070213_103290"/>
<protein>
    <submittedName>
        <fullName evidence="2">Uncharacterized protein</fullName>
    </submittedName>
</protein>
<reference evidence="3" key="1">
    <citation type="submission" date="2016-06" db="EMBL/GenBank/DDBJ databases">
        <authorList>
            <person name="Varghese N."/>
            <person name="Submissions Spin"/>
        </authorList>
    </citation>
    <scope>NUCLEOTIDE SEQUENCE [LARGE SCALE GENOMIC DNA]</scope>
    <source>
        <strain evidence="3">DSM 45647</strain>
    </source>
</reference>
<evidence type="ECO:0000256" key="1">
    <source>
        <dbReference type="SAM" id="MobiDB-lite"/>
    </source>
</evidence>
<keyword evidence="3" id="KW-1185">Reference proteome</keyword>
<feature type="compositionally biased region" description="Basic and acidic residues" evidence="1">
    <location>
        <begin position="16"/>
        <end position="38"/>
    </location>
</feature>
<gene>
    <name evidence="2" type="ORF">GA0070213_103290</name>
</gene>
<evidence type="ECO:0000313" key="3">
    <source>
        <dbReference type="Proteomes" id="UP000199360"/>
    </source>
</evidence>
<organism evidence="2 3">
    <name type="scientific">Micromonospora humi</name>
    <dbReference type="NCBI Taxonomy" id="745366"/>
    <lineage>
        <taxon>Bacteria</taxon>
        <taxon>Bacillati</taxon>
        <taxon>Actinomycetota</taxon>
        <taxon>Actinomycetes</taxon>
        <taxon>Micromonosporales</taxon>
        <taxon>Micromonosporaceae</taxon>
        <taxon>Micromonospora</taxon>
    </lineage>
</organism>
<proteinExistence type="predicted"/>
<evidence type="ECO:0000313" key="2">
    <source>
        <dbReference type="EMBL" id="SCG46887.1"/>
    </source>
</evidence>
<dbReference type="EMBL" id="FMDM01000003">
    <property type="protein sequence ID" value="SCG46887.1"/>
    <property type="molecule type" value="Genomic_DNA"/>
</dbReference>